<dbReference type="eggNOG" id="COG4758">
    <property type="taxonomic scope" value="Bacteria"/>
</dbReference>
<gene>
    <name evidence="3" type="ORF">JCM9157_2802</name>
</gene>
<evidence type="ECO:0008006" key="5">
    <source>
        <dbReference type="Google" id="ProtNLM"/>
    </source>
</evidence>
<feature type="transmembrane region" description="Helical" evidence="2">
    <location>
        <begin position="57"/>
        <end position="88"/>
    </location>
</feature>
<evidence type="ECO:0000256" key="1">
    <source>
        <dbReference type="SAM" id="MobiDB-lite"/>
    </source>
</evidence>
<organism evidence="3 4">
    <name type="scientific">Halalkalibacter akibai (strain ATCC 43226 / DSM 21942 / CIP 109018 / JCM 9157 / 1139)</name>
    <name type="common">Bacillus akibai</name>
    <dbReference type="NCBI Taxonomy" id="1236973"/>
    <lineage>
        <taxon>Bacteria</taxon>
        <taxon>Bacillati</taxon>
        <taxon>Bacillota</taxon>
        <taxon>Bacilli</taxon>
        <taxon>Bacillales</taxon>
        <taxon>Bacillaceae</taxon>
        <taxon>Halalkalibacter</taxon>
    </lineage>
</organism>
<feature type="transmembrane region" description="Helical" evidence="2">
    <location>
        <begin position="12"/>
        <end position="45"/>
    </location>
</feature>
<keyword evidence="2" id="KW-1133">Transmembrane helix</keyword>
<feature type="region of interest" description="Disordered" evidence="1">
    <location>
        <begin position="98"/>
        <end position="117"/>
    </location>
</feature>
<dbReference type="EMBL" id="BAUV01000021">
    <property type="protein sequence ID" value="GAE35685.1"/>
    <property type="molecule type" value="Genomic_DNA"/>
</dbReference>
<evidence type="ECO:0000313" key="4">
    <source>
        <dbReference type="Proteomes" id="UP000018896"/>
    </source>
</evidence>
<name>W4QU37_HALA3</name>
<protein>
    <recommendedName>
        <fullName evidence="5">Lia operon protein LiaI</fullName>
    </recommendedName>
</protein>
<evidence type="ECO:0000256" key="2">
    <source>
        <dbReference type="SAM" id="Phobius"/>
    </source>
</evidence>
<accession>W4QU37</accession>
<dbReference type="STRING" id="1236973.JCM9157_2802"/>
<keyword evidence="4" id="KW-1185">Reference proteome</keyword>
<reference evidence="3 4" key="1">
    <citation type="journal article" date="2014" name="Genome Announc.">
        <title>Draft Genome Sequences of Three Alkaliphilic Bacillus Strains, Bacillus wakoensis JCM 9140T, Bacillus akibai JCM 9157T, and Bacillus hemicellulosilyticus JCM 9152T.</title>
        <authorList>
            <person name="Yuki M."/>
            <person name="Oshima K."/>
            <person name="Suda W."/>
            <person name="Oshida Y."/>
            <person name="Kitamura K."/>
            <person name="Iida T."/>
            <person name="Hattori M."/>
            <person name="Ohkuma M."/>
        </authorList>
    </citation>
    <scope>NUCLEOTIDE SEQUENCE [LARGE SCALE GENOMIC DNA]</scope>
    <source>
        <strain evidence="3 4">JCM 9157</strain>
    </source>
</reference>
<proteinExistence type="predicted"/>
<dbReference type="AlphaFoldDB" id="W4QU37"/>
<keyword evidence="2" id="KW-0472">Membrane</keyword>
<dbReference type="Proteomes" id="UP000018896">
    <property type="component" value="Unassembled WGS sequence"/>
</dbReference>
<evidence type="ECO:0000313" key="3">
    <source>
        <dbReference type="EMBL" id="GAE35685.1"/>
    </source>
</evidence>
<dbReference type="RefSeq" id="WP_035665192.1">
    <property type="nucleotide sequence ID" value="NZ_BAUV01000021.1"/>
</dbReference>
<sequence length="138" mass="14715">MKITGKVIGGILLMFIGANIVLGMLGIHIGGLLGLVIGGCLLYFGYSKYKEKGKWSFGSILLGLLGAIILLGGMGGLVGLAIGALLVYGGYQLINPKKENEEKDSSRSTSSVGSTYEMIDKEFTRLIKEGDKQNDRQN</sequence>
<keyword evidence="2" id="KW-0812">Transmembrane</keyword>
<comment type="caution">
    <text evidence="3">The sequence shown here is derived from an EMBL/GenBank/DDBJ whole genome shotgun (WGS) entry which is preliminary data.</text>
</comment>